<keyword evidence="2" id="KW-1133">Transmembrane helix</keyword>
<feature type="compositionally biased region" description="Low complexity" evidence="1">
    <location>
        <begin position="75"/>
        <end position="88"/>
    </location>
</feature>
<dbReference type="SMART" id="SM00271">
    <property type="entry name" value="DnaJ"/>
    <property type="match status" value="1"/>
</dbReference>
<name>A0A7J6Y2S6_TRYCR</name>
<feature type="transmembrane region" description="Helical" evidence="2">
    <location>
        <begin position="320"/>
        <end position="339"/>
    </location>
</feature>
<dbReference type="InterPro" id="IPR036869">
    <property type="entry name" value="J_dom_sf"/>
</dbReference>
<gene>
    <name evidence="4" type="ORF">ECC02_005917</name>
</gene>
<accession>A0A7J6Y2S6</accession>
<feature type="compositionally biased region" description="Basic and acidic residues" evidence="1">
    <location>
        <begin position="55"/>
        <end position="70"/>
    </location>
</feature>
<feature type="transmembrane region" description="Helical" evidence="2">
    <location>
        <begin position="21"/>
        <end position="43"/>
    </location>
</feature>
<dbReference type="PANTHER" id="PTHR24075">
    <property type="entry name" value="SEC63 DOMAIN-CONTAINING"/>
    <property type="match status" value="1"/>
</dbReference>
<feature type="domain" description="J" evidence="3">
    <location>
        <begin position="235"/>
        <end position="304"/>
    </location>
</feature>
<dbReference type="EMBL" id="JABDHM010000042">
    <property type="protein sequence ID" value="KAF5221051.1"/>
    <property type="molecule type" value="Genomic_DNA"/>
</dbReference>
<dbReference type="CDD" id="cd06257">
    <property type="entry name" value="DnaJ"/>
    <property type="match status" value="1"/>
</dbReference>
<dbReference type="VEuPathDB" id="TriTrypDB:ECC02_005917"/>
<dbReference type="GO" id="GO:0003723">
    <property type="term" value="F:RNA binding"/>
    <property type="evidence" value="ECO:0007669"/>
    <property type="project" value="TreeGrafter"/>
</dbReference>
<sequence length="592" mass="68647">MKDSEEGPLRLRLPDTYMHMSLCPWTLLSCSPFYFVLDFLSFFKYTQKRGIQSGVERREEGKTRGDEEKKKKINKTYNNNNNNNNNNNKVKLRAVRKKIRMVDGGGIGGSDESFISFAFAIVSVVMIILYIPWLIRHVRSAVEYYGSSRKKRSGMMSPIEGMWDSLTYIPRALAMLAMNPDMLATGARVCWDEKIFFLRCVMPKFLKFTFRPKILVLWLWAILFSSAMYVTLTFDAHAILGVAPSATTSEIKKAYRALSKRYHPDHNKTDEARVIYVQVRRAYKALVDREAFEEEESKNTHEFSVGIALPRFLTSREHDGLVLFGLLGILIGVPIIVWYKFRGTQKIPHLLWRVYFDKERVTSFMKHFGIPEDAKYVERRDSRRCTLQVLISLGILPPNTRESVLVNFPPFPDFITRCVEVDKNMAYLQNFLDPTAIEILHEYMVSNGIRLLDEFEAAHVEANPSESLDFKAISLAKYKTIRYLFLQHLVQVDEALEELLEAMGGNLPSARKLLNLHVELLDLLRLVFECEGKPLKQHVQKLIAIPQRVSDILDSLEPEIETIYKRLYRNSLQQQLGNKYERRLFKASMRRV</sequence>
<reference evidence="4 5" key="1">
    <citation type="journal article" date="2019" name="Genome Biol. Evol.">
        <title>Nanopore Sequencing Significantly Improves Genome Assembly of the Protozoan Parasite Trypanosoma cruzi.</title>
        <authorList>
            <person name="Diaz-Viraque F."/>
            <person name="Pita S."/>
            <person name="Greif G."/>
            <person name="de Souza R.C.M."/>
            <person name="Iraola G."/>
            <person name="Robello C."/>
        </authorList>
    </citation>
    <scope>NUCLEOTIDE SEQUENCE [LARGE SCALE GENOMIC DNA]</scope>
    <source>
        <strain evidence="4 5">Berenice</strain>
    </source>
</reference>
<organism evidence="4 5">
    <name type="scientific">Trypanosoma cruzi</name>
    <dbReference type="NCBI Taxonomy" id="5693"/>
    <lineage>
        <taxon>Eukaryota</taxon>
        <taxon>Discoba</taxon>
        <taxon>Euglenozoa</taxon>
        <taxon>Kinetoplastea</taxon>
        <taxon>Metakinetoplastina</taxon>
        <taxon>Trypanosomatida</taxon>
        <taxon>Trypanosomatidae</taxon>
        <taxon>Trypanosoma</taxon>
        <taxon>Schizotrypanum</taxon>
    </lineage>
</organism>
<comment type="caution">
    <text evidence="4">The sequence shown here is derived from an EMBL/GenBank/DDBJ whole genome shotgun (WGS) entry which is preliminary data.</text>
</comment>
<evidence type="ECO:0000313" key="5">
    <source>
        <dbReference type="Proteomes" id="UP000583944"/>
    </source>
</evidence>
<dbReference type="PANTHER" id="PTHR24075:SF0">
    <property type="entry name" value="TRANSLOCATION PROTEIN SEC63 HOMOLOG"/>
    <property type="match status" value="1"/>
</dbReference>
<dbReference type="GO" id="GO:0031207">
    <property type="term" value="C:Sec62/Sec63 complex"/>
    <property type="evidence" value="ECO:0007669"/>
    <property type="project" value="TreeGrafter"/>
</dbReference>
<dbReference type="AlphaFoldDB" id="A0A7J6Y2S6"/>
<feature type="region of interest" description="Disordered" evidence="1">
    <location>
        <begin position="54"/>
        <end position="88"/>
    </location>
</feature>
<dbReference type="PROSITE" id="PS51257">
    <property type="entry name" value="PROKAR_LIPOPROTEIN"/>
    <property type="match status" value="1"/>
</dbReference>
<dbReference type="PROSITE" id="PS50076">
    <property type="entry name" value="DNAJ_2"/>
    <property type="match status" value="1"/>
</dbReference>
<feature type="transmembrane region" description="Helical" evidence="2">
    <location>
        <begin position="114"/>
        <end position="135"/>
    </location>
</feature>
<dbReference type="GO" id="GO:0006620">
    <property type="term" value="P:post-translational protein targeting to endoplasmic reticulum membrane"/>
    <property type="evidence" value="ECO:0007669"/>
    <property type="project" value="TreeGrafter"/>
</dbReference>
<evidence type="ECO:0000256" key="1">
    <source>
        <dbReference type="SAM" id="MobiDB-lite"/>
    </source>
</evidence>
<dbReference type="VEuPathDB" id="TriTrypDB:BCY84_14424"/>
<dbReference type="SUPFAM" id="SSF46565">
    <property type="entry name" value="Chaperone J-domain"/>
    <property type="match status" value="1"/>
</dbReference>
<evidence type="ECO:0000259" key="3">
    <source>
        <dbReference type="PROSITE" id="PS50076"/>
    </source>
</evidence>
<proteinExistence type="predicted"/>
<dbReference type="Pfam" id="PF00226">
    <property type="entry name" value="DnaJ"/>
    <property type="match status" value="1"/>
</dbReference>
<dbReference type="Gene3D" id="1.10.287.110">
    <property type="entry name" value="DnaJ domain"/>
    <property type="match status" value="1"/>
</dbReference>
<dbReference type="GO" id="GO:0008320">
    <property type="term" value="F:protein transmembrane transporter activity"/>
    <property type="evidence" value="ECO:0007669"/>
    <property type="project" value="TreeGrafter"/>
</dbReference>
<keyword evidence="2" id="KW-0812">Transmembrane</keyword>
<dbReference type="Proteomes" id="UP000583944">
    <property type="component" value="Unassembled WGS sequence"/>
</dbReference>
<feature type="transmembrane region" description="Helical" evidence="2">
    <location>
        <begin position="214"/>
        <end position="232"/>
    </location>
</feature>
<keyword evidence="2" id="KW-0472">Membrane</keyword>
<evidence type="ECO:0000256" key="2">
    <source>
        <dbReference type="SAM" id="Phobius"/>
    </source>
</evidence>
<evidence type="ECO:0000313" key="4">
    <source>
        <dbReference type="EMBL" id="KAF5221051.1"/>
    </source>
</evidence>
<dbReference type="InterPro" id="IPR001623">
    <property type="entry name" value="DnaJ_domain"/>
</dbReference>
<dbReference type="GO" id="GO:0006614">
    <property type="term" value="P:SRP-dependent cotranslational protein targeting to membrane"/>
    <property type="evidence" value="ECO:0007669"/>
    <property type="project" value="TreeGrafter"/>
</dbReference>
<dbReference type="FunFam" id="1.10.287.110:FF:000100">
    <property type="entry name" value="DnaJ domain containing protein"/>
    <property type="match status" value="1"/>
</dbReference>
<dbReference type="PRINTS" id="PR00625">
    <property type="entry name" value="JDOMAIN"/>
</dbReference>
<protein>
    <recommendedName>
        <fullName evidence="3">J domain-containing protein</fullName>
    </recommendedName>
</protein>